<comment type="caution">
    <text evidence="2">The sequence shown here is derived from an EMBL/GenBank/DDBJ whole genome shotgun (WGS) entry which is preliminary data.</text>
</comment>
<keyword evidence="1" id="KW-0732">Signal</keyword>
<evidence type="ECO:0000313" key="3">
    <source>
        <dbReference type="Proteomes" id="UP000819052"/>
    </source>
</evidence>
<gene>
    <name evidence="2" type="ORF">F1609_12045</name>
</gene>
<evidence type="ECO:0000256" key="1">
    <source>
        <dbReference type="SAM" id="SignalP"/>
    </source>
</evidence>
<sequence length="235" mass="25305">MVSHVRIIALAIAGAGLICLPAQARTVKSAAASRIALPNAPFSVLPAKGVIKRYKLVSLLSPLAQKEEDTVNDFLDVKDAIVFEGNVKLRENIHMAYGSANVVRSAFEQALIDGDRLIVIRGDLDCRKLDTSAMHGVFVLGNVTCDTVWLGMSPFYVKGNLVARTLLAGSADDDEGYGNEGETQVRVDGTVSSPKVRTWHFGLGHLKFAEGSAEEVQVEREDRDAAGPCSYTNDC</sequence>
<accession>A0ABX0M2Q1</accession>
<dbReference type="Proteomes" id="UP000819052">
    <property type="component" value="Unassembled WGS sequence"/>
</dbReference>
<evidence type="ECO:0000313" key="2">
    <source>
        <dbReference type="EMBL" id="NHZ40883.1"/>
    </source>
</evidence>
<protein>
    <recommendedName>
        <fullName evidence="4">Polymer-forming cytoskeletal protein</fullName>
    </recommendedName>
</protein>
<dbReference type="EMBL" id="VVIW01000005">
    <property type="protein sequence ID" value="NHZ40883.1"/>
    <property type="molecule type" value="Genomic_DNA"/>
</dbReference>
<name>A0ABX0M2Q1_9BURK</name>
<reference evidence="2 3" key="1">
    <citation type="submission" date="2019-09" db="EMBL/GenBank/DDBJ databases">
        <title>Taxonomy of Antarctic Massilia spp.: description of Massilia rubra sp. nov., Massilia aquatica sp. nov., Massilia mucilaginosa sp. nov., Massilia frigida sp. nov. isolated from streams, lakes and regoliths.</title>
        <authorList>
            <person name="Holochova P."/>
            <person name="Sedlacek I."/>
            <person name="Kralova S."/>
            <person name="Maslanova I."/>
            <person name="Busse H.-J."/>
            <person name="Stankova E."/>
            <person name="Vrbovska V."/>
            <person name="Kovarovic V."/>
            <person name="Bartak M."/>
            <person name="Svec P."/>
            <person name="Pantucek R."/>
        </authorList>
    </citation>
    <scope>NUCLEOTIDE SEQUENCE [LARGE SCALE GENOMIC DNA]</scope>
    <source>
        <strain evidence="2 3">CCM 8693</strain>
    </source>
</reference>
<evidence type="ECO:0008006" key="4">
    <source>
        <dbReference type="Google" id="ProtNLM"/>
    </source>
</evidence>
<feature type="chain" id="PRO_5045421355" description="Polymer-forming cytoskeletal protein" evidence="1">
    <location>
        <begin position="25"/>
        <end position="235"/>
    </location>
</feature>
<keyword evidence="3" id="KW-1185">Reference proteome</keyword>
<proteinExistence type="predicted"/>
<organism evidence="2 3">
    <name type="scientific">Massilia aquatica</name>
    <dbReference type="NCBI Taxonomy" id="2609000"/>
    <lineage>
        <taxon>Bacteria</taxon>
        <taxon>Pseudomonadati</taxon>
        <taxon>Pseudomonadota</taxon>
        <taxon>Betaproteobacteria</taxon>
        <taxon>Burkholderiales</taxon>
        <taxon>Oxalobacteraceae</taxon>
        <taxon>Telluria group</taxon>
        <taxon>Massilia</taxon>
    </lineage>
</organism>
<dbReference type="RefSeq" id="WP_167076676.1">
    <property type="nucleotide sequence ID" value="NZ_VVIW01000005.1"/>
</dbReference>
<feature type="signal peptide" evidence="1">
    <location>
        <begin position="1"/>
        <end position="24"/>
    </location>
</feature>